<dbReference type="InterPro" id="IPR058396">
    <property type="entry name" value="DUF8083"/>
</dbReference>
<name>A0ABN3FRV0_9PSEU</name>
<evidence type="ECO:0000313" key="2">
    <source>
        <dbReference type="EMBL" id="GAA2335900.1"/>
    </source>
</evidence>
<proteinExistence type="predicted"/>
<reference evidence="2 3" key="1">
    <citation type="journal article" date="2019" name="Int. J. Syst. Evol. Microbiol.">
        <title>The Global Catalogue of Microorganisms (GCM) 10K type strain sequencing project: providing services to taxonomists for standard genome sequencing and annotation.</title>
        <authorList>
            <consortium name="The Broad Institute Genomics Platform"/>
            <consortium name="The Broad Institute Genome Sequencing Center for Infectious Disease"/>
            <person name="Wu L."/>
            <person name="Ma J."/>
        </authorList>
    </citation>
    <scope>NUCLEOTIDE SEQUENCE [LARGE SCALE GENOMIC DNA]</scope>
    <source>
        <strain evidence="2 3">JCM 16221</strain>
    </source>
</reference>
<keyword evidence="3" id="KW-1185">Reference proteome</keyword>
<sequence>MLAVPESFVAYLRVYEPLSSFEQPLRDELAAALEKGPVDPFDAGSWEQDQWLRSQLAAPPRLLPGETAEGKGQRTSGVLELDPEDVPTGPAASVGPGPLVCPMDVRGRAAAALVGFLGDSDVPLRMAALQVSAETAKNQANKVVTELSDSAVHVLSATWTVPLPWFVVVDPEERCVFSEPGRRRVCWRAAMADARRRVARAHAVSQQSIGDDGPTKILHETGRWLERFHPHSAVELDYGGLVKLMSDADLDADSSAEDVHAIVDAMEAEDGEEVAELYERLRDFWAEFAARERHN</sequence>
<protein>
    <recommendedName>
        <fullName evidence="1">DUF8083 domain-containing protein</fullName>
    </recommendedName>
</protein>
<dbReference type="Pfam" id="PF26312">
    <property type="entry name" value="DUF8083"/>
    <property type="match status" value="1"/>
</dbReference>
<gene>
    <name evidence="2" type="ORF">GCM10009854_09760</name>
</gene>
<dbReference type="EMBL" id="BAAARA010000002">
    <property type="protein sequence ID" value="GAA2335900.1"/>
    <property type="molecule type" value="Genomic_DNA"/>
</dbReference>
<comment type="caution">
    <text evidence="2">The sequence shown here is derived from an EMBL/GenBank/DDBJ whole genome shotgun (WGS) entry which is preliminary data.</text>
</comment>
<dbReference type="Proteomes" id="UP001501218">
    <property type="component" value="Unassembled WGS sequence"/>
</dbReference>
<feature type="domain" description="DUF8083" evidence="1">
    <location>
        <begin position="8"/>
        <end position="292"/>
    </location>
</feature>
<accession>A0ABN3FRV0</accession>
<organism evidence="2 3">
    <name type="scientific">Saccharopolyspora halophila</name>
    <dbReference type="NCBI Taxonomy" id="405551"/>
    <lineage>
        <taxon>Bacteria</taxon>
        <taxon>Bacillati</taxon>
        <taxon>Actinomycetota</taxon>
        <taxon>Actinomycetes</taxon>
        <taxon>Pseudonocardiales</taxon>
        <taxon>Pseudonocardiaceae</taxon>
        <taxon>Saccharopolyspora</taxon>
    </lineage>
</organism>
<evidence type="ECO:0000313" key="3">
    <source>
        <dbReference type="Proteomes" id="UP001501218"/>
    </source>
</evidence>
<evidence type="ECO:0000259" key="1">
    <source>
        <dbReference type="Pfam" id="PF26312"/>
    </source>
</evidence>